<feature type="DNA-binding region" description="Homeobox" evidence="2">
    <location>
        <begin position="112"/>
        <end position="171"/>
    </location>
</feature>
<evidence type="ECO:0000256" key="3">
    <source>
        <dbReference type="RuleBase" id="RU000682"/>
    </source>
</evidence>
<dbReference type="InterPro" id="IPR001356">
    <property type="entry name" value="HD"/>
</dbReference>
<keyword evidence="2 3" id="KW-0539">Nucleus</keyword>
<name>A0ABN8LE50_9CNID</name>
<dbReference type="EMBL" id="CALNXI010000009">
    <property type="protein sequence ID" value="CAH3014385.1"/>
    <property type="molecule type" value="Genomic_DNA"/>
</dbReference>
<evidence type="ECO:0000259" key="5">
    <source>
        <dbReference type="PROSITE" id="PS50071"/>
    </source>
</evidence>
<reference evidence="6 7" key="1">
    <citation type="submission" date="2022-05" db="EMBL/GenBank/DDBJ databases">
        <authorList>
            <consortium name="Genoscope - CEA"/>
            <person name="William W."/>
        </authorList>
    </citation>
    <scope>NUCLEOTIDE SEQUENCE [LARGE SCALE GENOMIC DNA]</scope>
</reference>
<dbReference type="Proteomes" id="UP001159427">
    <property type="component" value="Unassembled WGS sequence"/>
</dbReference>
<accession>A0ABN8LE50</accession>
<dbReference type="PANTHER" id="PTHR24340">
    <property type="entry name" value="HOMEOBOX PROTEIN NKX"/>
    <property type="match status" value="1"/>
</dbReference>
<evidence type="ECO:0000256" key="1">
    <source>
        <dbReference type="ARBA" id="ARBA00004123"/>
    </source>
</evidence>
<feature type="compositionally biased region" description="Polar residues" evidence="4">
    <location>
        <begin position="54"/>
        <end position="74"/>
    </location>
</feature>
<feature type="domain" description="Homeobox" evidence="5">
    <location>
        <begin position="110"/>
        <end position="170"/>
    </location>
</feature>
<dbReference type="InterPro" id="IPR050394">
    <property type="entry name" value="Homeobox_NK-like"/>
</dbReference>
<dbReference type="PROSITE" id="PS50071">
    <property type="entry name" value="HOMEOBOX_2"/>
    <property type="match status" value="1"/>
</dbReference>
<evidence type="ECO:0000313" key="6">
    <source>
        <dbReference type="EMBL" id="CAH3014385.1"/>
    </source>
</evidence>
<dbReference type="SUPFAM" id="SSF46689">
    <property type="entry name" value="Homeodomain-like"/>
    <property type="match status" value="1"/>
</dbReference>
<dbReference type="SMART" id="SM00389">
    <property type="entry name" value="HOX"/>
    <property type="match status" value="1"/>
</dbReference>
<sequence>MECHQMKSVISLVDSLVRSAQVRRSRICNTSQTDFSICSILGLESEVTQSSSISECNSATSPPLSPYSDCTSPRPSHMVPSPPLTPYSDITSSSSDCDSEPDQASTPNSTKKKRQRTTFSPMEVLELERAFRRRPYLLKEDAEELVQRLGITAKSLKYWFQNRRAKSRKLEKKILSVCQSSLSNQFNSRAYSDHWKQGERVSCSAMESYLRDSQRTVANRQLSVESNRVPKFHLDKFTIRPFGSARLPYSRASYRYQPY</sequence>
<gene>
    <name evidence="6" type="ORF">PEVE_00043618</name>
</gene>
<dbReference type="Pfam" id="PF00046">
    <property type="entry name" value="Homeodomain"/>
    <property type="match status" value="1"/>
</dbReference>
<protein>
    <recommendedName>
        <fullName evidence="5">Homeobox domain-containing protein</fullName>
    </recommendedName>
</protein>
<comment type="caution">
    <text evidence="6">The sequence shown here is derived from an EMBL/GenBank/DDBJ whole genome shotgun (WGS) entry which is preliminary data.</text>
</comment>
<evidence type="ECO:0000256" key="4">
    <source>
        <dbReference type="SAM" id="MobiDB-lite"/>
    </source>
</evidence>
<proteinExistence type="predicted"/>
<evidence type="ECO:0000313" key="7">
    <source>
        <dbReference type="Proteomes" id="UP001159427"/>
    </source>
</evidence>
<keyword evidence="7" id="KW-1185">Reference proteome</keyword>
<dbReference type="Gene3D" id="1.10.10.60">
    <property type="entry name" value="Homeodomain-like"/>
    <property type="match status" value="1"/>
</dbReference>
<comment type="subcellular location">
    <subcellularLocation>
        <location evidence="1 2 3">Nucleus</location>
    </subcellularLocation>
</comment>
<feature type="region of interest" description="Disordered" evidence="4">
    <location>
        <begin position="54"/>
        <end position="119"/>
    </location>
</feature>
<evidence type="ECO:0000256" key="2">
    <source>
        <dbReference type="PROSITE-ProRule" id="PRU00108"/>
    </source>
</evidence>
<dbReference type="InterPro" id="IPR009057">
    <property type="entry name" value="Homeodomain-like_sf"/>
</dbReference>
<organism evidence="6 7">
    <name type="scientific">Porites evermanni</name>
    <dbReference type="NCBI Taxonomy" id="104178"/>
    <lineage>
        <taxon>Eukaryota</taxon>
        <taxon>Metazoa</taxon>
        <taxon>Cnidaria</taxon>
        <taxon>Anthozoa</taxon>
        <taxon>Hexacorallia</taxon>
        <taxon>Scleractinia</taxon>
        <taxon>Fungiina</taxon>
        <taxon>Poritidae</taxon>
        <taxon>Porites</taxon>
    </lineage>
</organism>
<keyword evidence="2 3" id="KW-0238">DNA-binding</keyword>
<keyword evidence="2 3" id="KW-0371">Homeobox</keyword>
<dbReference type="CDD" id="cd00086">
    <property type="entry name" value="homeodomain"/>
    <property type="match status" value="1"/>
</dbReference>